<evidence type="ECO:0000313" key="2">
    <source>
        <dbReference type="Proteomes" id="UP001066276"/>
    </source>
</evidence>
<dbReference type="AlphaFoldDB" id="A0AAV7NFU6"/>
<organism evidence="1 2">
    <name type="scientific">Pleurodeles waltl</name>
    <name type="common">Iberian ribbed newt</name>
    <dbReference type="NCBI Taxonomy" id="8319"/>
    <lineage>
        <taxon>Eukaryota</taxon>
        <taxon>Metazoa</taxon>
        <taxon>Chordata</taxon>
        <taxon>Craniata</taxon>
        <taxon>Vertebrata</taxon>
        <taxon>Euteleostomi</taxon>
        <taxon>Amphibia</taxon>
        <taxon>Batrachia</taxon>
        <taxon>Caudata</taxon>
        <taxon>Salamandroidea</taxon>
        <taxon>Salamandridae</taxon>
        <taxon>Pleurodelinae</taxon>
        <taxon>Pleurodeles</taxon>
    </lineage>
</organism>
<name>A0AAV7NFU6_PLEWA</name>
<evidence type="ECO:0000313" key="1">
    <source>
        <dbReference type="EMBL" id="KAJ1115013.1"/>
    </source>
</evidence>
<reference evidence="1" key="1">
    <citation type="journal article" date="2022" name="bioRxiv">
        <title>Sequencing and chromosome-scale assembly of the giantPleurodeles waltlgenome.</title>
        <authorList>
            <person name="Brown T."/>
            <person name="Elewa A."/>
            <person name="Iarovenko S."/>
            <person name="Subramanian E."/>
            <person name="Araus A.J."/>
            <person name="Petzold A."/>
            <person name="Susuki M."/>
            <person name="Suzuki K.-i.T."/>
            <person name="Hayashi T."/>
            <person name="Toyoda A."/>
            <person name="Oliveira C."/>
            <person name="Osipova E."/>
            <person name="Leigh N.D."/>
            <person name="Simon A."/>
            <person name="Yun M.H."/>
        </authorList>
    </citation>
    <scope>NUCLEOTIDE SEQUENCE</scope>
    <source>
        <strain evidence="1">20211129_DDA</strain>
        <tissue evidence="1">Liver</tissue>
    </source>
</reference>
<dbReference type="Proteomes" id="UP001066276">
    <property type="component" value="Chromosome 8"/>
</dbReference>
<protein>
    <submittedName>
        <fullName evidence="1">Uncharacterized protein</fullName>
    </submittedName>
</protein>
<gene>
    <name evidence="1" type="ORF">NDU88_003241</name>
</gene>
<proteinExistence type="predicted"/>
<accession>A0AAV7NFU6</accession>
<sequence length="103" mass="11555">MPTRIPTWRLQATLLHDPPERLEDFFQEHQITHLTAPQLLELQKPIEMHEIREALRQLAHNKAPGGDGLASRVSSGFLYADAYTTFRNADGSIRGGLVPEVAV</sequence>
<comment type="caution">
    <text evidence="1">The sequence shown here is derived from an EMBL/GenBank/DDBJ whole genome shotgun (WGS) entry which is preliminary data.</text>
</comment>
<keyword evidence="2" id="KW-1185">Reference proteome</keyword>
<dbReference type="EMBL" id="JANPWB010000012">
    <property type="protein sequence ID" value="KAJ1115013.1"/>
    <property type="molecule type" value="Genomic_DNA"/>
</dbReference>